<dbReference type="SUPFAM" id="SSF88659">
    <property type="entry name" value="Sigma3 and sigma4 domains of RNA polymerase sigma factors"/>
    <property type="match status" value="1"/>
</dbReference>
<dbReference type="PANTHER" id="PTHR43133:SF51">
    <property type="entry name" value="RNA POLYMERASE SIGMA FACTOR"/>
    <property type="match status" value="1"/>
</dbReference>
<dbReference type="InterPro" id="IPR036388">
    <property type="entry name" value="WH-like_DNA-bd_sf"/>
</dbReference>
<evidence type="ECO:0000256" key="2">
    <source>
        <dbReference type="ARBA" id="ARBA00023015"/>
    </source>
</evidence>
<dbReference type="Gene3D" id="1.10.1740.10">
    <property type="match status" value="1"/>
</dbReference>
<sequence>MQEDELVAKAKQGNTAAFHQLVENYRPVVERFAYQLGNRQDDIDDITQEVFIRVYRFLDQFTKAKFSTWLYKITLNVTRDAARKRASALRKVFKLQHEQHEEYPAAEAIIIKNENDRALHICLQKLDEKYKVPIILFFFHEKKYEEIAEIQSLTLSTVKTRILRGKAKLKKLLEDFERKEGETHG</sequence>
<dbReference type="InterPro" id="IPR039425">
    <property type="entry name" value="RNA_pol_sigma-70-like"/>
</dbReference>
<dbReference type="InterPro" id="IPR013325">
    <property type="entry name" value="RNA_pol_sigma_r2"/>
</dbReference>
<dbReference type="PANTHER" id="PTHR43133">
    <property type="entry name" value="RNA POLYMERASE ECF-TYPE SIGMA FACTO"/>
    <property type="match status" value="1"/>
</dbReference>
<keyword evidence="4 6" id="KW-0238">DNA-binding</keyword>
<evidence type="ECO:0000259" key="8">
    <source>
        <dbReference type="Pfam" id="PF08281"/>
    </source>
</evidence>
<keyword evidence="10" id="KW-1185">Reference proteome</keyword>
<comment type="similarity">
    <text evidence="1 6">Belongs to the sigma-70 factor family. ECF subfamily.</text>
</comment>
<keyword evidence="5 6" id="KW-0804">Transcription</keyword>
<accession>A0ABZ2NEQ7</accession>
<evidence type="ECO:0000259" key="7">
    <source>
        <dbReference type="Pfam" id="PF04542"/>
    </source>
</evidence>
<dbReference type="Proteomes" id="UP001377337">
    <property type="component" value="Chromosome"/>
</dbReference>
<dbReference type="Gene3D" id="1.10.10.10">
    <property type="entry name" value="Winged helix-like DNA-binding domain superfamily/Winged helix DNA-binding domain"/>
    <property type="match status" value="1"/>
</dbReference>
<dbReference type="InterPro" id="IPR000838">
    <property type="entry name" value="RNA_pol_sigma70_ECF_CS"/>
</dbReference>
<dbReference type="PROSITE" id="PS01063">
    <property type="entry name" value="SIGMA70_ECF"/>
    <property type="match status" value="1"/>
</dbReference>
<feature type="domain" description="RNA polymerase sigma-70 region 2" evidence="7">
    <location>
        <begin position="21"/>
        <end position="86"/>
    </location>
</feature>
<keyword evidence="3 6" id="KW-0731">Sigma factor</keyword>
<evidence type="ECO:0000256" key="5">
    <source>
        <dbReference type="ARBA" id="ARBA00023163"/>
    </source>
</evidence>
<feature type="domain" description="RNA polymerase sigma factor 70 region 4 type 2" evidence="8">
    <location>
        <begin position="118"/>
        <end position="169"/>
    </location>
</feature>
<dbReference type="InterPro" id="IPR013324">
    <property type="entry name" value="RNA_pol_sigma_r3/r4-like"/>
</dbReference>
<proteinExistence type="inferred from homology"/>
<organism evidence="9 10">
    <name type="scientific">Metabacillus sediminis</name>
    <dbReference type="NCBI Taxonomy" id="3117746"/>
    <lineage>
        <taxon>Bacteria</taxon>
        <taxon>Bacillati</taxon>
        <taxon>Bacillota</taxon>
        <taxon>Bacilli</taxon>
        <taxon>Bacillales</taxon>
        <taxon>Bacillaceae</taxon>
        <taxon>Metabacillus</taxon>
    </lineage>
</organism>
<evidence type="ECO:0000256" key="4">
    <source>
        <dbReference type="ARBA" id="ARBA00023125"/>
    </source>
</evidence>
<evidence type="ECO:0000256" key="6">
    <source>
        <dbReference type="RuleBase" id="RU000716"/>
    </source>
</evidence>
<dbReference type="NCBIfam" id="TIGR02937">
    <property type="entry name" value="sigma70-ECF"/>
    <property type="match status" value="1"/>
</dbReference>
<evidence type="ECO:0000256" key="1">
    <source>
        <dbReference type="ARBA" id="ARBA00010641"/>
    </source>
</evidence>
<dbReference type="Pfam" id="PF08281">
    <property type="entry name" value="Sigma70_r4_2"/>
    <property type="match status" value="1"/>
</dbReference>
<reference evidence="9 10" key="1">
    <citation type="submission" date="2024-02" db="EMBL/GenBank/DDBJ databases">
        <title>Seven novel Bacillus-like species.</title>
        <authorList>
            <person name="Liu G."/>
        </authorList>
    </citation>
    <scope>NUCLEOTIDE SEQUENCE [LARGE SCALE GENOMIC DNA]</scope>
    <source>
        <strain evidence="9 10">FJAT-52054</strain>
    </source>
</reference>
<dbReference type="Pfam" id="PF04542">
    <property type="entry name" value="Sigma70_r2"/>
    <property type="match status" value="1"/>
</dbReference>
<evidence type="ECO:0000256" key="3">
    <source>
        <dbReference type="ARBA" id="ARBA00023082"/>
    </source>
</evidence>
<name>A0ABZ2NEQ7_9BACI</name>
<dbReference type="InterPro" id="IPR014284">
    <property type="entry name" value="RNA_pol_sigma-70_dom"/>
</dbReference>
<dbReference type="CDD" id="cd06171">
    <property type="entry name" value="Sigma70_r4"/>
    <property type="match status" value="1"/>
</dbReference>
<dbReference type="InterPro" id="IPR013249">
    <property type="entry name" value="RNA_pol_sigma70_r4_t2"/>
</dbReference>
<keyword evidence="2 6" id="KW-0805">Transcription regulation</keyword>
<protein>
    <recommendedName>
        <fullName evidence="6">RNA polymerase sigma factor</fullName>
    </recommendedName>
</protein>
<gene>
    <name evidence="9" type="ORF">WCV65_16935</name>
</gene>
<dbReference type="InterPro" id="IPR007627">
    <property type="entry name" value="RNA_pol_sigma70_r2"/>
</dbReference>
<dbReference type="RefSeq" id="WP_035412394.1">
    <property type="nucleotide sequence ID" value="NZ_CP147407.1"/>
</dbReference>
<evidence type="ECO:0000313" key="9">
    <source>
        <dbReference type="EMBL" id="WXB96204.1"/>
    </source>
</evidence>
<evidence type="ECO:0000313" key="10">
    <source>
        <dbReference type="Proteomes" id="UP001377337"/>
    </source>
</evidence>
<dbReference type="EMBL" id="CP147407">
    <property type="protein sequence ID" value="WXB96204.1"/>
    <property type="molecule type" value="Genomic_DNA"/>
</dbReference>
<dbReference type="SUPFAM" id="SSF88946">
    <property type="entry name" value="Sigma2 domain of RNA polymerase sigma factors"/>
    <property type="match status" value="1"/>
</dbReference>